<dbReference type="GO" id="GO:0097173">
    <property type="term" value="P:N-acetylmuramic acid catabolic process"/>
    <property type="evidence" value="ECO:0007669"/>
    <property type="project" value="UniProtKB-UniPathway"/>
</dbReference>
<feature type="active site" evidence="3">
    <location>
        <position position="113"/>
    </location>
</feature>
<feature type="domain" description="SIS" evidence="4">
    <location>
        <begin position="54"/>
        <end position="217"/>
    </location>
</feature>
<keyword evidence="2 3" id="KW-0119">Carbohydrate metabolism</keyword>
<comment type="subunit">
    <text evidence="3">Homodimer.</text>
</comment>
<proteinExistence type="inferred from homology"/>
<comment type="pathway">
    <text evidence="3">Amino-sugar metabolism; N-acetylmuramate degradation.</text>
</comment>
<evidence type="ECO:0000256" key="2">
    <source>
        <dbReference type="ARBA" id="ARBA00023277"/>
    </source>
</evidence>
<dbReference type="Gene3D" id="3.40.50.10490">
    <property type="entry name" value="Glucose-6-phosphate isomerase like protein, domain 1"/>
    <property type="match status" value="1"/>
</dbReference>
<comment type="catalytic activity">
    <reaction evidence="3">
        <text>N-acetyl-D-muramate 6-phosphate + H2O = N-acetyl-D-glucosamine 6-phosphate + (R)-lactate</text>
        <dbReference type="Rhea" id="RHEA:26410"/>
        <dbReference type="ChEBI" id="CHEBI:15377"/>
        <dbReference type="ChEBI" id="CHEBI:16004"/>
        <dbReference type="ChEBI" id="CHEBI:57513"/>
        <dbReference type="ChEBI" id="CHEBI:58722"/>
        <dbReference type="EC" id="4.2.1.126"/>
    </reaction>
</comment>
<dbReference type="InterPro" id="IPR040190">
    <property type="entry name" value="MURQ/GCKR"/>
</dbReference>
<dbReference type="PROSITE" id="PS51464">
    <property type="entry name" value="SIS"/>
    <property type="match status" value="1"/>
</dbReference>
<dbReference type="FunFam" id="3.40.50.10490:FF:000014">
    <property type="entry name" value="N-acetylmuramic acid 6-phosphate etherase"/>
    <property type="match status" value="1"/>
</dbReference>
<dbReference type="EC" id="4.2.1.126" evidence="3"/>
<dbReference type="CDD" id="cd05007">
    <property type="entry name" value="SIS_Etherase"/>
    <property type="match status" value="1"/>
</dbReference>
<dbReference type="NCBIfam" id="NF009222">
    <property type="entry name" value="PRK12570.1"/>
    <property type="match status" value="1"/>
</dbReference>
<dbReference type="Proteomes" id="UP000184036">
    <property type="component" value="Unassembled WGS sequence"/>
</dbReference>
<sequence length="275" mass="29929">MAKNNPDTEKESLYANLEKMSTEEILMGINAEDKKVSSVIKKQIPNIEKLVDAVVLKMKHGGRLFYIGAGTSGRIGILDASECPPTFGVPHDLVIGIIAGGDYAIRKAVENAEDDFNQAWHDLQKHDITNADFVIGIAASGNTPYVIGGLKMARENNISTGSISCNSDSLISKEADFPIEIVVGPEFLTGSTRMKAGTSQKLVLNMISTSVMIKLGKVYGNKMIDMQLSNKKLVQRGVEMIVEELQIDEKLASELLNKHKSVRAVLLAENKNLAN</sequence>
<dbReference type="RefSeq" id="WP_072992627.1">
    <property type="nucleotide sequence ID" value="NZ_FQWE01000008.1"/>
</dbReference>
<dbReference type="OrthoDB" id="9813395at2"/>
<evidence type="ECO:0000256" key="1">
    <source>
        <dbReference type="ARBA" id="ARBA00023239"/>
    </source>
</evidence>
<dbReference type="InterPro" id="IPR005486">
    <property type="entry name" value="Glucokinase_regulatory_CS"/>
</dbReference>
<dbReference type="SUPFAM" id="SSF53697">
    <property type="entry name" value="SIS domain"/>
    <property type="match status" value="1"/>
</dbReference>
<dbReference type="PANTHER" id="PTHR10088">
    <property type="entry name" value="GLUCOKINASE REGULATORY PROTEIN"/>
    <property type="match status" value="1"/>
</dbReference>
<keyword evidence="6" id="KW-1185">Reference proteome</keyword>
<dbReference type="GO" id="GO:0016835">
    <property type="term" value="F:carbon-oxygen lyase activity"/>
    <property type="evidence" value="ECO:0007669"/>
    <property type="project" value="UniProtKB-UniRule"/>
</dbReference>
<dbReference type="InterPro" id="IPR001347">
    <property type="entry name" value="SIS_dom"/>
</dbReference>
<dbReference type="HAMAP" id="MF_00068">
    <property type="entry name" value="MurQ"/>
    <property type="match status" value="1"/>
</dbReference>
<dbReference type="GO" id="GO:0016803">
    <property type="term" value="F:ether hydrolase activity"/>
    <property type="evidence" value="ECO:0007669"/>
    <property type="project" value="TreeGrafter"/>
</dbReference>
<dbReference type="STRING" id="271157.SAMN05444396_10859"/>
<protein>
    <recommendedName>
        <fullName evidence="3">N-acetylmuramic acid 6-phosphate etherase</fullName>
        <shortName evidence="3">MurNAc-6-P etherase</shortName>
        <ecNumber evidence="3">4.2.1.126</ecNumber>
    </recommendedName>
    <alternativeName>
        <fullName evidence="3">N-acetylmuramic acid 6-phosphate hydrolase</fullName>
    </alternativeName>
    <alternativeName>
        <fullName evidence="3">N-acetylmuramic acid 6-phosphate lyase</fullName>
    </alternativeName>
</protein>
<dbReference type="Gene3D" id="1.10.8.1080">
    <property type="match status" value="1"/>
</dbReference>
<dbReference type="GO" id="GO:0097367">
    <property type="term" value="F:carbohydrate derivative binding"/>
    <property type="evidence" value="ECO:0007669"/>
    <property type="project" value="InterPro"/>
</dbReference>
<dbReference type="NCBIfam" id="NF003915">
    <property type="entry name" value="PRK05441.1"/>
    <property type="match status" value="1"/>
</dbReference>
<dbReference type="AlphaFoldDB" id="A0A1M5IV62"/>
<evidence type="ECO:0000256" key="3">
    <source>
        <dbReference type="HAMAP-Rule" id="MF_00068"/>
    </source>
</evidence>
<accession>A0A1M5IV62</accession>
<reference evidence="6" key="1">
    <citation type="submission" date="2016-11" db="EMBL/GenBank/DDBJ databases">
        <authorList>
            <person name="Varghese N."/>
            <person name="Submissions S."/>
        </authorList>
    </citation>
    <scope>NUCLEOTIDE SEQUENCE [LARGE SCALE GENOMIC DNA]</scope>
    <source>
        <strain evidence="6">DSM 19741</strain>
    </source>
</reference>
<evidence type="ECO:0000313" key="6">
    <source>
        <dbReference type="Proteomes" id="UP000184036"/>
    </source>
</evidence>
<dbReference type="InterPro" id="IPR005488">
    <property type="entry name" value="Etherase_MurQ"/>
</dbReference>
<evidence type="ECO:0000259" key="4">
    <source>
        <dbReference type="PROSITE" id="PS51464"/>
    </source>
</evidence>
<dbReference type="EMBL" id="FQWE01000008">
    <property type="protein sequence ID" value="SHG31663.1"/>
    <property type="molecule type" value="Genomic_DNA"/>
</dbReference>
<dbReference type="GO" id="GO:0046348">
    <property type="term" value="P:amino sugar catabolic process"/>
    <property type="evidence" value="ECO:0007669"/>
    <property type="project" value="InterPro"/>
</dbReference>
<dbReference type="GO" id="GO:0009254">
    <property type="term" value="P:peptidoglycan turnover"/>
    <property type="evidence" value="ECO:0007669"/>
    <property type="project" value="TreeGrafter"/>
</dbReference>
<dbReference type="PROSITE" id="PS01272">
    <property type="entry name" value="GCKR"/>
    <property type="match status" value="1"/>
</dbReference>
<dbReference type="PANTHER" id="PTHR10088:SF4">
    <property type="entry name" value="GLUCOKINASE REGULATORY PROTEIN"/>
    <property type="match status" value="1"/>
</dbReference>
<keyword evidence="1 3" id="KW-0456">Lyase</keyword>
<dbReference type="UniPathway" id="UPA00342"/>
<evidence type="ECO:0000313" key="5">
    <source>
        <dbReference type="EMBL" id="SHG31663.1"/>
    </source>
</evidence>
<name>A0A1M5IV62_9FLAO</name>
<dbReference type="NCBIfam" id="TIGR00274">
    <property type="entry name" value="N-acetylmuramic acid 6-phosphate etherase"/>
    <property type="match status" value="1"/>
</dbReference>
<comment type="similarity">
    <text evidence="3">Belongs to the GCKR-like family. MurNAc-6-P etherase subfamily.</text>
</comment>
<feature type="active site" description="Proton donor" evidence="3">
    <location>
        <position position="82"/>
    </location>
</feature>
<dbReference type="InterPro" id="IPR046348">
    <property type="entry name" value="SIS_dom_sf"/>
</dbReference>
<dbReference type="Pfam" id="PF22645">
    <property type="entry name" value="GKRP_SIS_N"/>
    <property type="match status" value="1"/>
</dbReference>
<organism evidence="5 6">
    <name type="scientific">Flavobacterium segetis</name>
    <dbReference type="NCBI Taxonomy" id="271157"/>
    <lineage>
        <taxon>Bacteria</taxon>
        <taxon>Pseudomonadati</taxon>
        <taxon>Bacteroidota</taxon>
        <taxon>Flavobacteriia</taxon>
        <taxon>Flavobacteriales</taxon>
        <taxon>Flavobacteriaceae</taxon>
        <taxon>Flavobacterium</taxon>
    </lineage>
</organism>
<comment type="function">
    <text evidence="3">Specifically catalyzes the cleavage of the D-lactyl ether substituent of MurNAc 6-phosphate, producing GlcNAc 6-phosphate and D-lactate.</text>
</comment>
<gene>
    <name evidence="3" type="primary">murQ</name>
    <name evidence="5" type="ORF">SAMN05444396_10859</name>
</gene>
<comment type="miscellaneous">
    <text evidence="3">A lyase-type mechanism (elimination/hydration) is suggested for the cleavage of the lactyl ether bond of MurNAc 6-phosphate, with the formation of an alpha,beta-unsaturated aldehyde intermediate with (E)-stereochemistry, followed by the syn addition of water to give product.</text>
</comment>